<dbReference type="AlphaFoldDB" id="A0A4Q9M9F6"/>
<name>A0A4Q9M9F6_9APHY</name>
<organism evidence="1">
    <name type="scientific">Dichomitus squalens</name>
    <dbReference type="NCBI Taxonomy" id="114155"/>
    <lineage>
        <taxon>Eukaryota</taxon>
        <taxon>Fungi</taxon>
        <taxon>Dikarya</taxon>
        <taxon>Basidiomycota</taxon>
        <taxon>Agaricomycotina</taxon>
        <taxon>Agaricomycetes</taxon>
        <taxon>Polyporales</taxon>
        <taxon>Polyporaceae</taxon>
        <taxon>Dichomitus</taxon>
    </lineage>
</organism>
<protein>
    <submittedName>
        <fullName evidence="1">Uncharacterized protein</fullName>
    </submittedName>
</protein>
<evidence type="ECO:0000313" key="1">
    <source>
        <dbReference type="EMBL" id="TBU22562.1"/>
    </source>
</evidence>
<sequence length="151" mass="17181">MCRLRSPFLDRRRRSVGVPPGDSYTSRALPARLQSRRYKVSTITWYVRFVSSSRRRVEHNLPRIARSCSLPLRRIDLRLYDSPPLDSSQPPTVMPAYYRVFVIDSFVGKRGSSESEWTTMRCASSEDGKLARVRAVSASLDPWLSASAGAR</sequence>
<accession>A0A4Q9M9F6</accession>
<proteinExistence type="predicted"/>
<gene>
    <name evidence="1" type="ORF">BD311DRAFT_140057</name>
</gene>
<dbReference type="EMBL" id="ML143537">
    <property type="protein sequence ID" value="TBU22562.1"/>
    <property type="molecule type" value="Genomic_DNA"/>
</dbReference>
<dbReference type="Proteomes" id="UP000292957">
    <property type="component" value="Unassembled WGS sequence"/>
</dbReference>
<reference evidence="1" key="1">
    <citation type="submission" date="2019-01" db="EMBL/GenBank/DDBJ databases">
        <title>Draft genome sequences of three monokaryotic isolates of the white-rot basidiomycete fungus Dichomitus squalens.</title>
        <authorList>
            <consortium name="DOE Joint Genome Institute"/>
            <person name="Lopez S.C."/>
            <person name="Andreopoulos B."/>
            <person name="Pangilinan J."/>
            <person name="Lipzen A."/>
            <person name="Riley R."/>
            <person name="Ahrendt S."/>
            <person name="Ng V."/>
            <person name="Barry K."/>
            <person name="Daum C."/>
            <person name="Grigoriev I.V."/>
            <person name="Hilden K.S."/>
            <person name="Makela M.R."/>
            <person name="de Vries R.P."/>
        </authorList>
    </citation>
    <scope>NUCLEOTIDE SEQUENCE [LARGE SCALE GENOMIC DNA]</scope>
    <source>
        <strain evidence="1">OM18370.1</strain>
    </source>
</reference>